<feature type="transmembrane region" description="Helical" evidence="2">
    <location>
        <begin position="21"/>
        <end position="44"/>
    </location>
</feature>
<sequence>MTGLGRGPHDDRERDILRFHLMELTANLLALLSILAVVLVIVLAADAVPVLIAATATAASAAFRAWLAFRHRHPPGERRKPTTAKRGASLPGPRRSPDGPPAKPTESAPGQRTEDTDPERT</sequence>
<gene>
    <name evidence="3" type="ORF">G5C60_37305</name>
</gene>
<feature type="transmembrane region" description="Helical" evidence="2">
    <location>
        <begin position="50"/>
        <end position="69"/>
    </location>
</feature>
<protein>
    <submittedName>
        <fullName evidence="3">Uncharacterized protein</fullName>
    </submittedName>
</protein>
<dbReference type="AlphaFoldDB" id="A0A6G4VH44"/>
<dbReference type="Proteomes" id="UP000472335">
    <property type="component" value="Unassembled WGS sequence"/>
</dbReference>
<evidence type="ECO:0000256" key="1">
    <source>
        <dbReference type="SAM" id="MobiDB-lite"/>
    </source>
</evidence>
<keyword evidence="4" id="KW-1185">Reference proteome</keyword>
<organism evidence="3 4">
    <name type="scientific">Streptomyces scabichelini</name>
    <dbReference type="NCBI Taxonomy" id="2711217"/>
    <lineage>
        <taxon>Bacteria</taxon>
        <taxon>Bacillati</taxon>
        <taxon>Actinomycetota</taxon>
        <taxon>Actinomycetes</taxon>
        <taxon>Kitasatosporales</taxon>
        <taxon>Streptomycetaceae</taxon>
        <taxon>Streptomyces</taxon>
    </lineage>
</organism>
<keyword evidence="2" id="KW-1133">Transmembrane helix</keyword>
<proteinExistence type="predicted"/>
<feature type="compositionally biased region" description="Basic and acidic residues" evidence="1">
    <location>
        <begin position="112"/>
        <end position="121"/>
    </location>
</feature>
<name>A0A6G4VH44_9ACTN</name>
<evidence type="ECO:0000313" key="4">
    <source>
        <dbReference type="Proteomes" id="UP000472335"/>
    </source>
</evidence>
<comment type="caution">
    <text evidence="3">The sequence shown here is derived from an EMBL/GenBank/DDBJ whole genome shotgun (WGS) entry which is preliminary data.</text>
</comment>
<evidence type="ECO:0000256" key="2">
    <source>
        <dbReference type="SAM" id="Phobius"/>
    </source>
</evidence>
<dbReference type="RefSeq" id="WP_165266217.1">
    <property type="nucleotide sequence ID" value="NZ_JAAKZY010000171.1"/>
</dbReference>
<keyword evidence="2" id="KW-0812">Transmembrane</keyword>
<reference evidence="3 4" key="1">
    <citation type="submission" date="2020-02" db="EMBL/GenBank/DDBJ databases">
        <title>Whole-genome analyses of novel actinobacteria.</title>
        <authorList>
            <person name="Sahin N."/>
            <person name="Gencbay T."/>
        </authorList>
    </citation>
    <scope>NUCLEOTIDE SEQUENCE [LARGE SCALE GENOMIC DNA]</scope>
    <source>
        <strain evidence="3 4">HC44</strain>
    </source>
</reference>
<accession>A0A6G4VH44</accession>
<keyword evidence="2" id="KW-0472">Membrane</keyword>
<evidence type="ECO:0000313" key="3">
    <source>
        <dbReference type="EMBL" id="NGO13107.1"/>
    </source>
</evidence>
<dbReference type="EMBL" id="JAAKZY010000171">
    <property type="protein sequence ID" value="NGO13107.1"/>
    <property type="molecule type" value="Genomic_DNA"/>
</dbReference>
<feature type="region of interest" description="Disordered" evidence="1">
    <location>
        <begin position="71"/>
        <end position="121"/>
    </location>
</feature>